<dbReference type="EMBL" id="JBFDAA010000014">
    <property type="protein sequence ID" value="KAL1122283.1"/>
    <property type="molecule type" value="Genomic_DNA"/>
</dbReference>
<dbReference type="PROSITE" id="PS00211">
    <property type="entry name" value="ABC_TRANSPORTER_1"/>
    <property type="match status" value="1"/>
</dbReference>
<keyword evidence="8" id="KW-0472">Membrane</keyword>
<sequence>MGPSGAGKSTLLNILAGYTKSGYEGRIAVDGMERCLDDFYNVSCYIMQDDQLHDLLTVREIMFTAASLKLGPKIDKKFKQTKISNILKGLGLIDSLDTRTGQLSGGQRKRLSIALELINNPPIMFFDEPTSGLDSSHSKQCIDLLKKLAADGRTVIMTVHQPSASMLFEADLVYCLSPGGRCSYAGSPHNIIHYMDRLHGLQCPSSHNPADFLIEVCSGEYGERTDDLVKTSKNGKNLDWRKKTPGWDNPIINSEYRIFY</sequence>
<dbReference type="Pfam" id="PF00005">
    <property type="entry name" value="ABC_tran"/>
    <property type="match status" value="1"/>
</dbReference>
<comment type="similarity">
    <text evidence="2">Belongs to the ABC transporter superfamily. ABCG family. Eye pigment precursor importer (TC 3.A.1.204) subfamily.</text>
</comment>
<dbReference type="FunFam" id="3.40.50.300:FF:001077">
    <property type="entry name" value="Uncharacterized protein, isoform A"/>
    <property type="match status" value="1"/>
</dbReference>
<evidence type="ECO:0000259" key="9">
    <source>
        <dbReference type="PROSITE" id="PS50893"/>
    </source>
</evidence>
<keyword evidence="3" id="KW-0813">Transport</keyword>
<dbReference type="SUPFAM" id="SSF52540">
    <property type="entry name" value="P-loop containing nucleoside triphosphate hydrolases"/>
    <property type="match status" value="1"/>
</dbReference>
<comment type="caution">
    <text evidence="10">The sequence shown here is derived from an EMBL/GenBank/DDBJ whole genome shotgun (WGS) entry which is preliminary data.</text>
</comment>
<dbReference type="GO" id="GO:0016020">
    <property type="term" value="C:membrane"/>
    <property type="evidence" value="ECO:0007669"/>
    <property type="project" value="UniProtKB-SubCell"/>
</dbReference>
<keyword evidence="5" id="KW-0547">Nucleotide-binding</keyword>
<dbReference type="InterPro" id="IPR050352">
    <property type="entry name" value="ABCG_transporters"/>
</dbReference>
<dbReference type="PANTHER" id="PTHR48041:SF78">
    <property type="entry name" value="ABC TRANSPORTER EXPRESSED IN TRACHEA, ISOFORM A"/>
    <property type="match status" value="1"/>
</dbReference>
<dbReference type="PROSITE" id="PS50893">
    <property type="entry name" value="ABC_TRANSPORTER_2"/>
    <property type="match status" value="1"/>
</dbReference>
<evidence type="ECO:0000256" key="7">
    <source>
        <dbReference type="ARBA" id="ARBA00022989"/>
    </source>
</evidence>
<feature type="domain" description="ABC transporter" evidence="9">
    <location>
        <begin position="1"/>
        <end position="203"/>
    </location>
</feature>
<dbReference type="SMART" id="SM00382">
    <property type="entry name" value="AAA"/>
    <property type="match status" value="1"/>
</dbReference>
<keyword evidence="7" id="KW-1133">Transmembrane helix</keyword>
<dbReference type="AlphaFoldDB" id="A0ABD0Y4E6"/>
<accession>A0ABD0Y4E6</accession>
<evidence type="ECO:0000256" key="5">
    <source>
        <dbReference type="ARBA" id="ARBA00022741"/>
    </source>
</evidence>
<evidence type="ECO:0000256" key="8">
    <source>
        <dbReference type="ARBA" id="ARBA00023136"/>
    </source>
</evidence>
<evidence type="ECO:0000256" key="6">
    <source>
        <dbReference type="ARBA" id="ARBA00022840"/>
    </source>
</evidence>
<evidence type="ECO:0000313" key="10">
    <source>
        <dbReference type="EMBL" id="KAL1122283.1"/>
    </source>
</evidence>
<evidence type="ECO:0000256" key="1">
    <source>
        <dbReference type="ARBA" id="ARBA00004141"/>
    </source>
</evidence>
<dbReference type="InterPro" id="IPR027417">
    <property type="entry name" value="P-loop_NTPase"/>
</dbReference>
<evidence type="ECO:0000256" key="3">
    <source>
        <dbReference type="ARBA" id="ARBA00022448"/>
    </source>
</evidence>
<proteinExistence type="inferred from homology"/>
<reference evidence="10 11" key="1">
    <citation type="submission" date="2024-07" db="EMBL/GenBank/DDBJ databases">
        <title>Chromosome-level genome assembly of the water stick insect Ranatra chinensis (Heteroptera: Nepidae).</title>
        <authorList>
            <person name="Liu X."/>
        </authorList>
    </citation>
    <scope>NUCLEOTIDE SEQUENCE [LARGE SCALE GENOMIC DNA]</scope>
    <source>
        <strain evidence="10">Cailab_2021Rc</strain>
        <tissue evidence="10">Muscle</tissue>
    </source>
</reference>
<dbReference type="InterPro" id="IPR003439">
    <property type="entry name" value="ABC_transporter-like_ATP-bd"/>
</dbReference>
<dbReference type="GO" id="GO:0005524">
    <property type="term" value="F:ATP binding"/>
    <property type="evidence" value="ECO:0007669"/>
    <property type="project" value="UniProtKB-KW"/>
</dbReference>
<evidence type="ECO:0000256" key="4">
    <source>
        <dbReference type="ARBA" id="ARBA00022692"/>
    </source>
</evidence>
<dbReference type="InterPro" id="IPR017871">
    <property type="entry name" value="ABC_transporter-like_CS"/>
</dbReference>
<name>A0ABD0Y4E6_9HEMI</name>
<protein>
    <recommendedName>
        <fullName evidence="9">ABC transporter domain-containing protein</fullName>
    </recommendedName>
</protein>
<gene>
    <name evidence="10" type="ORF">AAG570_003688</name>
</gene>
<keyword evidence="11" id="KW-1185">Reference proteome</keyword>
<dbReference type="InterPro" id="IPR003593">
    <property type="entry name" value="AAA+_ATPase"/>
</dbReference>
<dbReference type="Gene3D" id="3.40.50.300">
    <property type="entry name" value="P-loop containing nucleotide triphosphate hydrolases"/>
    <property type="match status" value="1"/>
</dbReference>
<comment type="subcellular location">
    <subcellularLocation>
        <location evidence="1">Membrane</location>
        <topology evidence="1">Multi-pass membrane protein</topology>
    </subcellularLocation>
</comment>
<evidence type="ECO:0000256" key="2">
    <source>
        <dbReference type="ARBA" id="ARBA00005814"/>
    </source>
</evidence>
<keyword evidence="4" id="KW-0812">Transmembrane</keyword>
<evidence type="ECO:0000313" key="11">
    <source>
        <dbReference type="Proteomes" id="UP001558652"/>
    </source>
</evidence>
<organism evidence="10 11">
    <name type="scientific">Ranatra chinensis</name>
    <dbReference type="NCBI Taxonomy" id="642074"/>
    <lineage>
        <taxon>Eukaryota</taxon>
        <taxon>Metazoa</taxon>
        <taxon>Ecdysozoa</taxon>
        <taxon>Arthropoda</taxon>
        <taxon>Hexapoda</taxon>
        <taxon>Insecta</taxon>
        <taxon>Pterygota</taxon>
        <taxon>Neoptera</taxon>
        <taxon>Paraneoptera</taxon>
        <taxon>Hemiptera</taxon>
        <taxon>Heteroptera</taxon>
        <taxon>Panheteroptera</taxon>
        <taxon>Nepomorpha</taxon>
        <taxon>Nepidae</taxon>
        <taxon>Ranatrinae</taxon>
        <taxon>Ranatra</taxon>
    </lineage>
</organism>
<dbReference type="PANTHER" id="PTHR48041">
    <property type="entry name" value="ABC TRANSPORTER G FAMILY MEMBER 28"/>
    <property type="match status" value="1"/>
</dbReference>
<keyword evidence="6" id="KW-0067">ATP-binding</keyword>
<dbReference type="Proteomes" id="UP001558652">
    <property type="component" value="Unassembled WGS sequence"/>
</dbReference>